<evidence type="ECO:0000313" key="1">
    <source>
        <dbReference type="EMBL" id="KAL3596388.1"/>
    </source>
</evidence>
<sequence length="75" mass="8281">MAAIGWNTAGRSISASQCAHMSSCGLLLHYKAYDPMFELVGDAVVNVYENHDEKIAFLQLKEQTKHIMVVLDGIV</sequence>
<protein>
    <submittedName>
        <fullName evidence="1">Uncharacterized protein</fullName>
    </submittedName>
</protein>
<keyword evidence="2" id="KW-1185">Reference proteome</keyword>
<evidence type="ECO:0000313" key="2">
    <source>
        <dbReference type="Proteomes" id="UP000309997"/>
    </source>
</evidence>
<organism evidence="1 2">
    <name type="scientific">Populus alba</name>
    <name type="common">White poplar</name>
    <dbReference type="NCBI Taxonomy" id="43335"/>
    <lineage>
        <taxon>Eukaryota</taxon>
        <taxon>Viridiplantae</taxon>
        <taxon>Streptophyta</taxon>
        <taxon>Embryophyta</taxon>
        <taxon>Tracheophyta</taxon>
        <taxon>Spermatophyta</taxon>
        <taxon>Magnoliopsida</taxon>
        <taxon>eudicotyledons</taxon>
        <taxon>Gunneridae</taxon>
        <taxon>Pentapetalae</taxon>
        <taxon>rosids</taxon>
        <taxon>fabids</taxon>
        <taxon>Malpighiales</taxon>
        <taxon>Salicaceae</taxon>
        <taxon>Saliceae</taxon>
        <taxon>Populus</taxon>
    </lineage>
</organism>
<dbReference type="Proteomes" id="UP000309997">
    <property type="component" value="Unassembled WGS sequence"/>
</dbReference>
<proteinExistence type="predicted"/>
<accession>A0ACC4CGQ4</accession>
<comment type="caution">
    <text evidence="1">The sequence shown here is derived from an EMBL/GenBank/DDBJ whole genome shotgun (WGS) entry which is preliminary data.</text>
</comment>
<gene>
    <name evidence="1" type="ORF">D5086_008025</name>
</gene>
<reference evidence="1 2" key="1">
    <citation type="journal article" date="2024" name="Plant Biotechnol. J.">
        <title>Genome and CRISPR/Cas9 system of a widespread forest tree (Populus alba) in the world.</title>
        <authorList>
            <person name="Liu Y.J."/>
            <person name="Jiang P.F."/>
            <person name="Han X.M."/>
            <person name="Li X.Y."/>
            <person name="Wang H.M."/>
            <person name="Wang Y.J."/>
            <person name="Wang X.X."/>
            <person name="Zeng Q.Y."/>
        </authorList>
    </citation>
    <scope>NUCLEOTIDE SEQUENCE [LARGE SCALE GENOMIC DNA]</scope>
    <source>
        <strain evidence="2">cv. PAL-ZL1</strain>
    </source>
</reference>
<dbReference type="EMBL" id="RCHU02000004">
    <property type="protein sequence ID" value="KAL3596388.1"/>
    <property type="molecule type" value="Genomic_DNA"/>
</dbReference>
<name>A0ACC4CGQ4_POPAL</name>